<gene>
    <name evidence="1" type="ORF">BACCOPRO_02300</name>
</gene>
<dbReference type="STRING" id="547042.BACCOPRO_02300"/>
<dbReference type="EMBL" id="ACBW01000153">
    <property type="protein sequence ID" value="EEF76794.1"/>
    <property type="molecule type" value="Genomic_DNA"/>
</dbReference>
<dbReference type="HOGENOM" id="CLU_3058405_0_0_10"/>
<keyword evidence="2" id="KW-1185">Reference proteome</keyword>
<dbReference type="GeneID" id="78406308"/>
<name>S0F8V0_9BACT</name>
<sequence>MDLEAKAGTVDECLDFIDETTGASRKKWGDFGENEDYLKFFEKIVLLFGTLSV</sequence>
<proteinExistence type="predicted"/>
<protein>
    <submittedName>
        <fullName evidence="1">Uncharacterized protein</fullName>
    </submittedName>
</protein>
<dbReference type="RefSeq" id="WP_008143288.1">
    <property type="nucleotide sequence ID" value="NZ_EQ973643.1"/>
</dbReference>
<evidence type="ECO:0000313" key="1">
    <source>
        <dbReference type="EMBL" id="EEF76794.1"/>
    </source>
</evidence>
<accession>S0F8V0</accession>
<reference evidence="1 2" key="1">
    <citation type="submission" date="2008-12" db="EMBL/GenBank/DDBJ databases">
        <authorList>
            <person name="Fulton L."/>
            <person name="Clifton S."/>
            <person name="Fulton B."/>
            <person name="Xu J."/>
            <person name="Minx P."/>
            <person name="Pepin K.H."/>
            <person name="Johnson M."/>
            <person name="Bhonagiri V."/>
            <person name="Nash W.E."/>
            <person name="Mardis E.R."/>
            <person name="Wilson R.K."/>
        </authorList>
    </citation>
    <scope>NUCLEOTIDE SEQUENCE [LARGE SCALE GENOMIC DNA]</scope>
    <source>
        <strain evidence="1 2">DSM 18228</strain>
    </source>
</reference>
<evidence type="ECO:0000313" key="2">
    <source>
        <dbReference type="Proteomes" id="UP000014073"/>
    </source>
</evidence>
<dbReference type="AlphaFoldDB" id="S0F8V0"/>
<dbReference type="Proteomes" id="UP000014073">
    <property type="component" value="Unassembled WGS sequence"/>
</dbReference>
<comment type="caution">
    <text evidence="1">The sequence shown here is derived from an EMBL/GenBank/DDBJ whole genome shotgun (WGS) entry which is preliminary data.</text>
</comment>
<organism evidence="1 2">
    <name type="scientific">Phocaeicola coprophilus DSM 18228 = JCM 13818</name>
    <dbReference type="NCBI Taxonomy" id="547042"/>
    <lineage>
        <taxon>Bacteria</taxon>
        <taxon>Pseudomonadati</taxon>
        <taxon>Bacteroidota</taxon>
        <taxon>Bacteroidia</taxon>
        <taxon>Bacteroidales</taxon>
        <taxon>Bacteroidaceae</taxon>
        <taxon>Phocaeicola</taxon>
    </lineage>
</organism>